<name>A0A6N6N1G5_9BACT</name>
<keyword evidence="1 4" id="KW-0489">Methyltransferase</keyword>
<dbReference type="SUPFAM" id="SSF53335">
    <property type="entry name" value="S-adenosyl-L-methionine-dependent methyltransferases"/>
    <property type="match status" value="1"/>
</dbReference>
<dbReference type="GO" id="GO:0008990">
    <property type="term" value="F:rRNA (guanine-N2-)-methyltransferase activity"/>
    <property type="evidence" value="ECO:0007669"/>
    <property type="project" value="TreeGrafter"/>
</dbReference>
<dbReference type="Pfam" id="PF22020">
    <property type="entry name" value="RlmL_1st"/>
    <property type="match status" value="1"/>
</dbReference>
<dbReference type="PANTHER" id="PTHR47313:SF1">
    <property type="entry name" value="RIBOSOMAL RNA LARGE SUBUNIT METHYLTRANSFERASE K_L"/>
    <property type="match status" value="1"/>
</dbReference>
<feature type="domain" description="THUMP" evidence="3">
    <location>
        <begin position="62"/>
        <end position="161"/>
    </location>
</feature>
<dbReference type="GO" id="GO:0003723">
    <property type="term" value="F:RNA binding"/>
    <property type="evidence" value="ECO:0007669"/>
    <property type="project" value="InterPro"/>
</dbReference>
<dbReference type="Gene3D" id="3.40.50.150">
    <property type="entry name" value="Vaccinia Virus protein VP39"/>
    <property type="match status" value="1"/>
</dbReference>
<evidence type="ECO:0000313" key="5">
    <source>
        <dbReference type="Proteomes" id="UP000438699"/>
    </source>
</evidence>
<accession>A0A6N6N1G5</accession>
<dbReference type="OrthoDB" id="9809404at2"/>
<gene>
    <name evidence="4" type="ORF">F8A88_09065</name>
</gene>
<evidence type="ECO:0000256" key="2">
    <source>
        <dbReference type="ARBA" id="ARBA00022679"/>
    </source>
</evidence>
<dbReference type="Pfam" id="PF02926">
    <property type="entry name" value="THUMP"/>
    <property type="match status" value="1"/>
</dbReference>
<keyword evidence="2 4" id="KW-0808">Transferase</keyword>
<dbReference type="InterPro" id="IPR029063">
    <property type="entry name" value="SAM-dependent_MTases_sf"/>
</dbReference>
<dbReference type="RefSeq" id="WP_151150826.1">
    <property type="nucleotide sequence ID" value="NZ_WAIE01000003.1"/>
</dbReference>
<reference evidence="4 5" key="1">
    <citation type="journal article" date="2017" name="Int. J. Syst. Evol. Microbiol.">
        <title>Desulfovibrio senegalensis sp. nov., a mesophilic sulfate reducer isolated from marine sediment.</title>
        <authorList>
            <person name="Thioye A."/>
            <person name="Gam Z.B.A."/>
            <person name="Mbengue M."/>
            <person name="Cayol J.L."/>
            <person name="Joseph-Bartoli M."/>
            <person name="Toure-Kane C."/>
            <person name="Labat M."/>
        </authorList>
    </citation>
    <scope>NUCLEOTIDE SEQUENCE [LARGE SCALE GENOMIC DNA]</scope>
    <source>
        <strain evidence="4 5">DSM 101509</strain>
    </source>
</reference>
<evidence type="ECO:0000259" key="3">
    <source>
        <dbReference type="SMART" id="SM00981"/>
    </source>
</evidence>
<dbReference type="InterPro" id="IPR054170">
    <property type="entry name" value="RlmL_1st"/>
</dbReference>
<sequence>MNVFENTATLLATCPLGLPPFLAEEMEALGLEPGRTLDNGVETQGTMQDCMRMNLHLHTAHRVLFELRRFRAVDADALYQTLLKEPWEDLLDADGYVSVSSSVYNDTVNDSRFANVRVKDAVADRFMQRTGRRPDSGPDQSRGVCLFLHWRDDQATLYLDTTGESLSRRGYRRMPHKAPMQETLAAACVLASNWREAAEQGGSFVAPMCGSGTLAIEAAMIALNRAPGMLGRDFAFTRVKGFDAEEYKRLRKKATKGTNKNFAGRIIATDLDPEAIRAAQTNARMAGVEDRIEFAVCDFRETEIPETPGTVMLNPEYGKRLGDEKILRPVYKDIGDFFKQHCGGYMGYIFTGNMSLAKSVGLRTKRRIILHNAKIECRLLEYELYAGTRKTRS</sequence>
<comment type="caution">
    <text evidence="4">The sequence shown here is derived from an EMBL/GenBank/DDBJ whole genome shotgun (WGS) entry which is preliminary data.</text>
</comment>
<organism evidence="4 5">
    <name type="scientific">Pseudodesulfovibrio senegalensis</name>
    <dbReference type="NCBI Taxonomy" id="1721087"/>
    <lineage>
        <taxon>Bacteria</taxon>
        <taxon>Pseudomonadati</taxon>
        <taxon>Thermodesulfobacteriota</taxon>
        <taxon>Desulfovibrionia</taxon>
        <taxon>Desulfovibrionales</taxon>
        <taxon>Desulfovibrionaceae</taxon>
    </lineage>
</organism>
<dbReference type="Proteomes" id="UP000438699">
    <property type="component" value="Unassembled WGS sequence"/>
</dbReference>
<dbReference type="SMART" id="SM00981">
    <property type="entry name" value="THUMP"/>
    <property type="match status" value="1"/>
</dbReference>
<evidence type="ECO:0000313" key="4">
    <source>
        <dbReference type="EMBL" id="KAB1441734.1"/>
    </source>
</evidence>
<dbReference type="PANTHER" id="PTHR47313">
    <property type="entry name" value="RIBOSOMAL RNA LARGE SUBUNIT METHYLTRANSFERASE K/L"/>
    <property type="match status" value="1"/>
</dbReference>
<dbReference type="EMBL" id="WAIE01000003">
    <property type="protein sequence ID" value="KAB1441734.1"/>
    <property type="molecule type" value="Genomic_DNA"/>
</dbReference>
<keyword evidence="5" id="KW-1185">Reference proteome</keyword>
<proteinExistence type="predicted"/>
<dbReference type="InterPro" id="IPR004114">
    <property type="entry name" value="THUMP_dom"/>
</dbReference>
<evidence type="ECO:0000256" key="1">
    <source>
        <dbReference type="ARBA" id="ARBA00022603"/>
    </source>
</evidence>
<dbReference type="InterPro" id="IPR000241">
    <property type="entry name" value="RlmKL-like_Mtase"/>
</dbReference>
<dbReference type="AlphaFoldDB" id="A0A6N6N1G5"/>
<dbReference type="CDD" id="cd02440">
    <property type="entry name" value="AdoMet_MTases"/>
    <property type="match status" value="1"/>
</dbReference>
<dbReference type="Pfam" id="PF01170">
    <property type="entry name" value="UPF0020"/>
    <property type="match status" value="1"/>
</dbReference>
<protein>
    <submittedName>
        <fullName evidence="4">Class I SAM-dependent RNA methyltransferase</fullName>
    </submittedName>
</protein>
<dbReference type="CDD" id="cd11715">
    <property type="entry name" value="THUMP_AdoMetMT"/>
    <property type="match status" value="1"/>
</dbReference>
<dbReference type="GO" id="GO:0070043">
    <property type="term" value="F:rRNA (guanine-N7-)-methyltransferase activity"/>
    <property type="evidence" value="ECO:0007669"/>
    <property type="project" value="TreeGrafter"/>
</dbReference>
<dbReference type="Gene3D" id="3.30.2130.30">
    <property type="match status" value="1"/>
</dbReference>